<feature type="domain" description="Tyr recombinase" evidence="6">
    <location>
        <begin position="236"/>
        <end position="411"/>
    </location>
</feature>
<dbReference type="GO" id="GO:0003677">
    <property type="term" value="F:DNA binding"/>
    <property type="evidence" value="ECO:0007669"/>
    <property type="project" value="UniProtKB-UniRule"/>
</dbReference>
<keyword evidence="2" id="KW-0229">DNA integration</keyword>
<evidence type="ECO:0000259" key="7">
    <source>
        <dbReference type="PROSITE" id="PS51900"/>
    </source>
</evidence>
<evidence type="ECO:0000256" key="1">
    <source>
        <dbReference type="ARBA" id="ARBA00008857"/>
    </source>
</evidence>
<dbReference type="InterPro" id="IPR013762">
    <property type="entry name" value="Integrase-like_cat_sf"/>
</dbReference>
<dbReference type="InterPro" id="IPR010998">
    <property type="entry name" value="Integrase_recombinase_N"/>
</dbReference>
<evidence type="ECO:0000256" key="5">
    <source>
        <dbReference type="PROSITE-ProRule" id="PRU01248"/>
    </source>
</evidence>
<dbReference type="InterPro" id="IPR011010">
    <property type="entry name" value="DNA_brk_join_enz"/>
</dbReference>
<proteinExistence type="inferred from homology"/>
<sequence>MIGTFLSRSFIDQVEPGGKPVVHYDAQLKGFGLRGMPSGYKSWIVEYRPYGGGRRVGSRRMVLGSAATLTAEEARKEAKRILALVRLGGDPAKGRESDREAPTVREFSRKFMDDHVREKRKRRTVVMYQDHFDRLINPLIGSLKIHLVTKSDVSSMHRKIAKSGQGGRRREGSANRVLTTLSSMFGFAIREDVLPDNFVNPVTRVERYPENYTAHYLTFEELTKVGAALRMGEAIGIPWRIGETARGSKHLAKPENRRTIIDPHAAAAVRLLLLTGARKGEILNLRWDEVDFERKLLLLPDSKTGEKTIPLNSFALAVLANIPRIGPYVIPGRRDPDKPRGNIQKTWLSILRQAGIAHARIHDLRHTHASVGVAQSVGLAIIGKILGHTSTAMTARYSHLETNPVRRGSEKIGRSISKAMGH</sequence>
<dbReference type="Gene3D" id="1.10.150.130">
    <property type="match status" value="1"/>
</dbReference>
<evidence type="ECO:0000313" key="9">
    <source>
        <dbReference type="Proteomes" id="UP001060070"/>
    </source>
</evidence>
<reference evidence="8 9" key="1">
    <citation type="journal article" date="2022" name="Microbiol. Resour. Announc.">
        <title>Complete Genome Sequence of Mesorhizobium ciceri Strain R30, a Rhizobium Used as a Commercial Inoculant for Chickpea in Argentina.</title>
        <authorList>
            <person name="Foresto E."/>
            <person name="Revale S."/>
            <person name="Primo E."/>
            <person name="Nievas F."/>
            <person name="Carezzano E."/>
            <person name="Puente M."/>
            <person name="Alzari P."/>
            <person name="Mart M."/>
            <person name="Ben-Assaya M."/>
            <person name="Mornico D."/>
            <person name="Santoro M."/>
            <person name="Mart F."/>
            <person name="Giordano W."/>
            <person name="Bogino P."/>
        </authorList>
    </citation>
    <scope>NUCLEOTIDE SEQUENCE [LARGE SCALE GENOMIC DNA]</scope>
    <source>
        <strain evidence="8 9">R30</strain>
    </source>
</reference>
<dbReference type="InterPro" id="IPR002104">
    <property type="entry name" value="Integrase_catalytic"/>
</dbReference>
<evidence type="ECO:0000259" key="6">
    <source>
        <dbReference type="PROSITE" id="PS51898"/>
    </source>
</evidence>
<dbReference type="InterPro" id="IPR044068">
    <property type="entry name" value="CB"/>
</dbReference>
<dbReference type="Pfam" id="PF13356">
    <property type="entry name" value="Arm-DNA-bind_3"/>
    <property type="match status" value="1"/>
</dbReference>
<name>A0AB38T8E3_9HYPH</name>
<dbReference type="CDD" id="cd00796">
    <property type="entry name" value="INT_Rci_Hp1_C"/>
    <property type="match status" value="1"/>
</dbReference>
<keyword evidence="4" id="KW-0233">DNA recombination</keyword>
<dbReference type="Gene3D" id="1.10.443.10">
    <property type="entry name" value="Intergrase catalytic core"/>
    <property type="match status" value="1"/>
</dbReference>
<dbReference type="SUPFAM" id="SSF56349">
    <property type="entry name" value="DNA breaking-rejoining enzymes"/>
    <property type="match status" value="1"/>
</dbReference>
<feature type="domain" description="Core-binding (CB)" evidence="7">
    <location>
        <begin position="102"/>
        <end position="189"/>
    </location>
</feature>
<dbReference type="PANTHER" id="PTHR30629:SF2">
    <property type="entry name" value="PROPHAGE INTEGRASE INTS-RELATED"/>
    <property type="match status" value="1"/>
</dbReference>
<dbReference type="InterPro" id="IPR050808">
    <property type="entry name" value="Phage_Integrase"/>
</dbReference>
<organism evidence="8 9">
    <name type="scientific">Mesorhizobium ciceri</name>
    <dbReference type="NCBI Taxonomy" id="39645"/>
    <lineage>
        <taxon>Bacteria</taxon>
        <taxon>Pseudomonadati</taxon>
        <taxon>Pseudomonadota</taxon>
        <taxon>Alphaproteobacteria</taxon>
        <taxon>Hyphomicrobiales</taxon>
        <taxon>Phyllobacteriaceae</taxon>
        <taxon>Mesorhizobium</taxon>
    </lineage>
</organism>
<comment type="similarity">
    <text evidence="1">Belongs to the 'phage' integrase family.</text>
</comment>
<dbReference type="InterPro" id="IPR025166">
    <property type="entry name" value="Integrase_DNA_bind_dom"/>
</dbReference>
<dbReference type="Gene3D" id="3.30.160.390">
    <property type="entry name" value="Integrase, DNA-binding domain"/>
    <property type="match status" value="1"/>
</dbReference>
<evidence type="ECO:0000256" key="4">
    <source>
        <dbReference type="ARBA" id="ARBA00023172"/>
    </source>
</evidence>
<evidence type="ECO:0000256" key="2">
    <source>
        <dbReference type="ARBA" id="ARBA00022908"/>
    </source>
</evidence>
<dbReference type="PANTHER" id="PTHR30629">
    <property type="entry name" value="PROPHAGE INTEGRASE"/>
    <property type="match status" value="1"/>
</dbReference>
<dbReference type="EMBL" id="CP088147">
    <property type="protein sequence ID" value="UTU50668.1"/>
    <property type="molecule type" value="Genomic_DNA"/>
</dbReference>
<dbReference type="GO" id="GO:0015074">
    <property type="term" value="P:DNA integration"/>
    <property type="evidence" value="ECO:0007669"/>
    <property type="project" value="UniProtKB-KW"/>
</dbReference>
<dbReference type="InterPro" id="IPR038488">
    <property type="entry name" value="Integrase_DNA-bd_sf"/>
</dbReference>
<accession>A0AB38T8E3</accession>
<gene>
    <name evidence="8" type="ORF">LRP29_24770</name>
</gene>
<dbReference type="PROSITE" id="PS51898">
    <property type="entry name" value="TYR_RECOMBINASE"/>
    <property type="match status" value="1"/>
</dbReference>
<keyword evidence="9" id="KW-1185">Reference proteome</keyword>
<dbReference type="GO" id="GO:0006310">
    <property type="term" value="P:DNA recombination"/>
    <property type="evidence" value="ECO:0007669"/>
    <property type="project" value="UniProtKB-KW"/>
</dbReference>
<dbReference type="RefSeq" id="WP_024505023.1">
    <property type="nucleotide sequence ID" value="NZ_CP088147.1"/>
</dbReference>
<evidence type="ECO:0000313" key="8">
    <source>
        <dbReference type="EMBL" id="UTU50668.1"/>
    </source>
</evidence>
<keyword evidence="3 5" id="KW-0238">DNA-binding</keyword>
<dbReference type="Pfam" id="PF00589">
    <property type="entry name" value="Phage_integrase"/>
    <property type="match status" value="1"/>
</dbReference>
<dbReference type="PROSITE" id="PS51900">
    <property type="entry name" value="CB"/>
    <property type="match status" value="1"/>
</dbReference>
<dbReference type="AlphaFoldDB" id="A0AB38T8E3"/>
<evidence type="ECO:0000256" key="3">
    <source>
        <dbReference type="ARBA" id="ARBA00023125"/>
    </source>
</evidence>
<dbReference type="Proteomes" id="UP001060070">
    <property type="component" value="Chromosome"/>
</dbReference>
<protein>
    <submittedName>
        <fullName evidence="8">Site-specific integrase</fullName>
    </submittedName>
</protein>